<accession>A0A1I8IIE1</accession>
<organism evidence="1 2">
    <name type="scientific">Macrostomum lignano</name>
    <dbReference type="NCBI Taxonomy" id="282301"/>
    <lineage>
        <taxon>Eukaryota</taxon>
        <taxon>Metazoa</taxon>
        <taxon>Spiralia</taxon>
        <taxon>Lophotrochozoa</taxon>
        <taxon>Platyhelminthes</taxon>
        <taxon>Rhabditophora</taxon>
        <taxon>Macrostomorpha</taxon>
        <taxon>Macrostomida</taxon>
        <taxon>Macrostomidae</taxon>
        <taxon>Macrostomum</taxon>
    </lineage>
</organism>
<dbReference type="AlphaFoldDB" id="A0A1I8IIE1"/>
<keyword evidence="1" id="KW-1185">Reference proteome</keyword>
<protein>
    <submittedName>
        <fullName evidence="2">DUF1653 domain-containing protein</fullName>
    </submittedName>
</protein>
<name>A0A1I8IIE1_9PLAT</name>
<dbReference type="Proteomes" id="UP000095280">
    <property type="component" value="Unplaced"/>
</dbReference>
<dbReference type="WBParaSite" id="maker-uti_cns_0013167-snap-gene-0.5-mRNA-1">
    <property type="protein sequence ID" value="maker-uti_cns_0013167-snap-gene-0.5-mRNA-1"/>
    <property type="gene ID" value="maker-uti_cns_0013167-snap-gene-0.5"/>
</dbReference>
<proteinExistence type="predicted"/>
<evidence type="ECO:0000313" key="1">
    <source>
        <dbReference type="Proteomes" id="UP000095280"/>
    </source>
</evidence>
<sequence length="80" mass="9562">MPIEGGLVYIYEAESMDKKRDWHVDEYQWTCAGGDKLPRTAHVKLVRKFKFQFIDMLEQNVNFWRNGYHLIRPDGSIDEK</sequence>
<evidence type="ECO:0000313" key="2">
    <source>
        <dbReference type="WBParaSite" id="maker-uti_cns_0013167-snap-gene-0.5-mRNA-1"/>
    </source>
</evidence>
<reference evidence="2" key="1">
    <citation type="submission" date="2016-11" db="UniProtKB">
        <authorList>
            <consortium name="WormBaseParasite"/>
        </authorList>
    </citation>
    <scope>IDENTIFICATION</scope>
</reference>